<gene>
    <name evidence="1" type="ORF">AMATHDRAFT_72941</name>
</gene>
<name>A0A2A9P091_9AGAR</name>
<dbReference type="AlphaFoldDB" id="A0A2A9P091"/>
<dbReference type="EMBL" id="KZ301971">
    <property type="protein sequence ID" value="PFH53916.1"/>
    <property type="molecule type" value="Genomic_DNA"/>
</dbReference>
<evidence type="ECO:0008006" key="3">
    <source>
        <dbReference type="Google" id="ProtNLM"/>
    </source>
</evidence>
<dbReference type="Proteomes" id="UP000242287">
    <property type="component" value="Unassembled WGS sequence"/>
</dbReference>
<dbReference type="InterPro" id="IPR011990">
    <property type="entry name" value="TPR-like_helical_dom_sf"/>
</dbReference>
<evidence type="ECO:0000313" key="2">
    <source>
        <dbReference type="Proteomes" id="UP000242287"/>
    </source>
</evidence>
<protein>
    <recommendedName>
        <fullName evidence="3">Pentacotripeptide-repeat region of PRORP domain-containing protein</fullName>
    </recommendedName>
</protein>
<keyword evidence="2" id="KW-1185">Reference proteome</keyword>
<dbReference type="Gene3D" id="1.25.40.10">
    <property type="entry name" value="Tetratricopeptide repeat domain"/>
    <property type="match status" value="1"/>
</dbReference>
<sequence>MHRFSYIPSGLVRHFYCCAAEQLLGEEAVAFYSFSRTPEILRQHRYPPPQGTALSWLMHHLTNMSKKTHISRLLATEVVEDNLHIPPQFRSRFISLTAFRGYSLLARKLWERYSVGKDKDLVVGNPGLMVRMTSILAHLIRRVKLSLQSSQGRNAEVEVEMLEHQLQDLTLFQRRVLVEFRASNEPLTDAPHAVITSFARACFIVGDITEGFKLLKLILRRKEVPDMYDVNVALTALAEHDHRTAAQILERMLAKKIQPDVVSYATVMHYAQLRNDKEMVDKMIERIRVSNDTQLSLKSVASLIRATVDFENEDTESTKQAKLQTAMEIIRTLTPDKFLRSQQIGKYLVAASLRANDGGMAYRFWRLLIRQSTEWEDREQVFQRRLIIQAVERQMKEGRIEKGAGKWMVTRLRHRFEADLGR</sequence>
<proteinExistence type="predicted"/>
<accession>A0A2A9P091</accession>
<evidence type="ECO:0000313" key="1">
    <source>
        <dbReference type="EMBL" id="PFH53916.1"/>
    </source>
</evidence>
<reference evidence="1 2" key="1">
    <citation type="submission" date="2014-02" db="EMBL/GenBank/DDBJ databases">
        <title>Transposable element dynamics among asymbiotic and ectomycorrhizal Amanita fungi.</title>
        <authorList>
            <consortium name="DOE Joint Genome Institute"/>
            <person name="Hess J."/>
            <person name="Skrede I."/>
            <person name="Wolfe B."/>
            <person name="LaButti K."/>
            <person name="Ohm R.A."/>
            <person name="Grigoriev I.V."/>
            <person name="Pringle A."/>
        </authorList>
    </citation>
    <scope>NUCLEOTIDE SEQUENCE [LARGE SCALE GENOMIC DNA]</scope>
    <source>
        <strain evidence="1 2">SKay4041</strain>
    </source>
</reference>
<dbReference type="OrthoDB" id="185373at2759"/>
<organism evidence="1 2">
    <name type="scientific">Amanita thiersii Skay4041</name>
    <dbReference type="NCBI Taxonomy" id="703135"/>
    <lineage>
        <taxon>Eukaryota</taxon>
        <taxon>Fungi</taxon>
        <taxon>Dikarya</taxon>
        <taxon>Basidiomycota</taxon>
        <taxon>Agaricomycotina</taxon>
        <taxon>Agaricomycetes</taxon>
        <taxon>Agaricomycetidae</taxon>
        <taxon>Agaricales</taxon>
        <taxon>Pluteineae</taxon>
        <taxon>Amanitaceae</taxon>
        <taxon>Amanita</taxon>
    </lineage>
</organism>
<dbReference type="STRING" id="703135.A0A2A9P091"/>